<dbReference type="SUPFAM" id="SSF53756">
    <property type="entry name" value="UDP-Glycosyltransferase/glycogen phosphorylase"/>
    <property type="match status" value="1"/>
</dbReference>
<dbReference type="Gene3D" id="3.40.50.2000">
    <property type="entry name" value="Glycogen Phosphorylase B"/>
    <property type="match status" value="2"/>
</dbReference>
<evidence type="ECO:0000313" key="2">
    <source>
        <dbReference type="Proteomes" id="UP000238937"/>
    </source>
</evidence>
<gene>
    <name evidence="1" type="ORF">C7B77_02430</name>
</gene>
<dbReference type="PANTHER" id="PTHR12526">
    <property type="entry name" value="GLYCOSYLTRANSFERASE"/>
    <property type="match status" value="1"/>
</dbReference>
<reference evidence="1 2" key="1">
    <citation type="submission" date="2018-03" db="EMBL/GenBank/DDBJ databases">
        <title>The ancient ancestry and fast evolution of plastids.</title>
        <authorList>
            <person name="Moore K.R."/>
            <person name="Magnabosco C."/>
            <person name="Momper L."/>
            <person name="Gold D.A."/>
            <person name="Bosak T."/>
            <person name="Fournier G.P."/>
        </authorList>
    </citation>
    <scope>NUCLEOTIDE SEQUENCE [LARGE SCALE GENOMIC DNA]</scope>
    <source>
        <strain evidence="1 2">CCALA 037</strain>
    </source>
</reference>
<dbReference type="RefSeq" id="WP_106299969.1">
    <property type="nucleotide sequence ID" value="NZ_PVWO01000016.1"/>
</dbReference>
<dbReference type="GO" id="GO:0016740">
    <property type="term" value="F:transferase activity"/>
    <property type="evidence" value="ECO:0007669"/>
    <property type="project" value="UniProtKB-KW"/>
</dbReference>
<dbReference type="AlphaFoldDB" id="A0A2T1GMB0"/>
<comment type="caution">
    <text evidence="1">The sequence shown here is derived from an EMBL/GenBank/DDBJ whole genome shotgun (WGS) entry which is preliminary data.</text>
</comment>
<name>A0A2T1GMB0_9CYAN</name>
<evidence type="ECO:0000313" key="1">
    <source>
        <dbReference type="EMBL" id="PSB59030.1"/>
    </source>
</evidence>
<protein>
    <submittedName>
        <fullName evidence="1">Group 1 glycosyl transferase</fullName>
    </submittedName>
</protein>
<organism evidence="1 2">
    <name type="scientific">Chamaesiphon polymorphus CCALA 037</name>
    <dbReference type="NCBI Taxonomy" id="2107692"/>
    <lineage>
        <taxon>Bacteria</taxon>
        <taxon>Bacillati</taxon>
        <taxon>Cyanobacteriota</taxon>
        <taxon>Cyanophyceae</taxon>
        <taxon>Gomontiellales</taxon>
        <taxon>Chamaesiphonaceae</taxon>
        <taxon>Chamaesiphon</taxon>
    </lineage>
</organism>
<accession>A0A2T1GMB0</accession>
<keyword evidence="2" id="KW-1185">Reference proteome</keyword>
<dbReference type="EMBL" id="PVWO01000016">
    <property type="protein sequence ID" value="PSB59030.1"/>
    <property type="molecule type" value="Genomic_DNA"/>
</dbReference>
<proteinExistence type="predicted"/>
<dbReference type="OrthoDB" id="503519at2"/>
<keyword evidence="1" id="KW-0808">Transferase</keyword>
<sequence length="355" mass="40388">MKLKVVFCWSDISGYMAACWRALKASAEVDVFVIAFQALTETAFGDRLMADIPCRLLDLQERQDSKAIEQLVLSQHPDVIVTCGWLHQPYCKLVSVSKLQDTAFVMGMDTPWKDSWRQRLAPLVLKSYLQRMNRVVVTGERSWQYAKRLGIAADRIDRGLYGIDYHSWVPLWAQRSQTDWPRSFLFIGRYIPIKAIDILIQAYREYRQQVEQPWELVCCGQGELKSQLTGEPGIIDRGFLQPDEMQPVWQSAGAFILPSRFDPWPLAIVEAAAAGLPIICTDACGSGVEVVRPWYNGLVIAEENTVSLTKALISLHQRYDDLPVWGKRAQELAAPYATNIWVDRWHALLQTAVES</sequence>
<dbReference type="Pfam" id="PF13692">
    <property type="entry name" value="Glyco_trans_1_4"/>
    <property type="match status" value="1"/>
</dbReference>
<dbReference type="CDD" id="cd03801">
    <property type="entry name" value="GT4_PimA-like"/>
    <property type="match status" value="1"/>
</dbReference>
<dbReference type="Proteomes" id="UP000238937">
    <property type="component" value="Unassembled WGS sequence"/>
</dbReference>